<dbReference type="Gene3D" id="3.30.730.10">
    <property type="entry name" value="AP2/ERF domain"/>
    <property type="match status" value="1"/>
</dbReference>
<dbReference type="SUPFAM" id="SSF54171">
    <property type="entry name" value="DNA-binding domain"/>
    <property type="match status" value="1"/>
</dbReference>
<feature type="compositionally biased region" description="Polar residues" evidence="6">
    <location>
        <begin position="178"/>
        <end position="194"/>
    </location>
</feature>
<evidence type="ECO:0000256" key="6">
    <source>
        <dbReference type="SAM" id="MobiDB-lite"/>
    </source>
</evidence>
<feature type="region of interest" description="Disordered" evidence="6">
    <location>
        <begin position="295"/>
        <end position="321"/>
    </location>
</feature>
<dbReference type="AlphaFoldDB" id="A0AAX4P6Y3"/>
<dbReference type="SMART" id="SM00380">
    <property type="entry name" value="AP2"/>
    <property type="match status" value="1"/>
</dbReference>
<gene>
    <name evidence="8" type="ORF">HKI87_04g33610</name>
</gene>
<dbReference type="PROSITE" id="PS51032">
    <property type="entry name" value="AP2_ERF"/>
    <property type="match status" value="1"/>
</dbReference>
<accession>A0AAX4P6Y3</accession>
<reference evidence="8 9" key="1">
    <citation type="submission" date="2024-03" db="EMBL/GenBank/DDBJ databases">
        <title>Complete genome sequence of the green alga Chloropicon roscoffensis RCC1871.</title>
        <authorList>
            <person name="Lemieux C."/>
            <person name="Pombert J.-F."/>
            <person name="Otis C."/>
            <person name="Turmel M."/>
        </authorList>
    </citation>
    <scope>NUCLEOTIDE SEQUENCE [LARGE SCALE GENOMIC DNA]</scope>
    <source>
        <strain evidence="8 9">RCC1871</strain>
    </source>
</reference>
<dbReference type="GO" id="GO:0005634">
    <property type="term" value="C:nucleus"/>
    <property type="evidence" value="ECO:0007669"/>
    <property type="project" value="UniProtKB-SubCell"/>
</dbReference>
<evidence type="ECO:0000256" key="1">
    <source>
        <dbReference type="ARBA" id="ARBA00004123"/>
    </source>
</evidence>
<dbReference type="InterPro" id="IPR016177">
    <property type="entry name" value="DNA-bd_dom_sf"/>
</dbReference>
<dbReference type="GO" id="GO:0009873">
    <property type="term" value="P:ethylene-activated signaling pathway"/>
    <property type="evidence" value="ECO:0007669"/>
    <property type="project" value="InterPro"/>
</dbReference>
<evidence type="ECO:0000259" key="7">
    <source>
        <dbReference type="PROSITE" id="PS51032"/>
    </source>
</evidence>
<organism evidence="8 9">
    <name type="scientific">Chloropicon roscoffensis</name>
    <dbReference type="NCBI Taxonomy" id="1461544"/>
    <lineage>
        <taxon>Eukaryota</taxon>
        <taxon>Viridiplantae</taxon>
        <taxon>Chlorophyta</taxon>
        <taxon>Chloropicophyceae</taxon>
        <taxon>Chloropicales</taxon>
        <taxon>Chloropicaceae</taxon>
        <taxon>Chloropicon</taxon>
    </lineage>
</organism>
<dbReference type="PRINTS" id="PR00367">
    <property type="entry name" value="ETHRSPELEMNT"/>
</dbReference>
<feature type="region of interest" description="Disordered" evidence="6">
    <location>
        <begin position="163"/>
        <end position="211"/>
    </location>
</feature>
<evidence type="ECO:0000313" key="8">
    <source>
        <dbReference type="EMBL" id="WZN61826.1"/>
    </source>
</evidence>
<evidence type="ECO:0000256" key="5">
    <source>
        <dbReference type="ARBA" id="ARBA00023242"/>
    </source>
</evidence>
<keyword evidence="9" id="KW-1185">Reference proteome</keyword>
<dbReference type="Pfam" id="PF00847">
    <property type="entry name" value="AP2"/>
    <property type="match status" value="1"/>
</dbReference>
<dbReference type="PANTHER" id="PTHR31190">
    <property type="entry name" value="DNA-BINDING DOMAIN"/>
    <property type="match status" value="1"/>
</dbReference>
<evidence type="ECO:0000256" key="2">
    <source>
        <dbReference type="ARBA" id="ARBA00023015"/>
    </source>
</evidence>
<feature type="region of interest" description="Disordered" evidence="6">
    <location>
        <begin position="125"/>
        <end position="149"/>
    </location>
</feature>
<dbReference type="InterPro" id="IPR036955">
    <property type="entry name" value="AP2/ERF_dom_sf"/>
</dbReference>
<name>A0AAX4P6Y3_9CHLO</name>
<protein>
    <submittedName>
        <fullName evidence="8">Ethylene-responsive transcription factor</fullName>
    </submittedName>
</protein>
<evidence type="ECO:0000313" key="9">
    <source>
        <dbReference type="Proteomes" id="UP001472866"/>
    </source>
</evidence>
<keyword evidence="4" id="KW-0804">Transcription</keyword>
<comment type="subcellular location">
    <subcellularLocation>
        <location evidence="1">Nucleus</location>
    </subcellularLocation>
</comment>
<proteinExistence type="predicted"/>
<keyword evidence="3" id="KW-0238">DNA-binding</keyword>
<keyword evidence="5" id="KW-0539">Nucleus</keyword>
<dbReference type="FunFam" id="3.30.730.10:FF:000001">
    <property type="entry name" value="Ethylene-responsive transcription factor 2"/>
    <property type="match status" value="1"/>
</dbReference>
<dbReference type="InterPro" id="IPR001471">
    <property type="entry name" value="AP2/ERF_dom"/>
</dbReference>
<dbReference type="CDD" id="cd00018">
    <property type="entry name" value="AP2"/>
    <property type="match status" value="1"/>
</dbReference>
<keyword evidence="2" id="KW-0805">Transcription regulation</keyword>
<evidence type="ECO:0000256" key="4">
    <source>
        <dbReference type="ARBA" id="ARBA00023163"/>
    </source>
</evidence>
<feature type="domain" description="AP2/ERF" evidence="7">
    <location>
        <begin position="316"/>
        <end position="373"/>
    </location>
</feature>
<dbReference type="GO" id="GO:0003677">
    <property type="term" value="F:DNA binding"/>
    <property type="evidence" value="ECO:0007669"/>
    <property type="project" value="UniProtKB-KW"/>
</dbReference>
<dbReference type="Proteomes" id="UP001472866">
    <property type="component" value="Chromosome 04"/>
</dbReference>
<dbReference type="EMBL" id="CP151504">
    <property type="protein sequence ID" value="WZN61826.1"/>
    <property type="molecule type" value="Genomic_DNA"/>
</dbReference>
<dbReference type="GO" id="GO:0003700">
    <property type="term" value="F:DNA-binding transcription factor activity"/>
    <property type="evidence" value="ECO:0007669"/>
    <property type="project" value="InterPro"/>
</dbReference>
<dbReference type="InterPro" id="IPR044808">
    <property type="entry name" value="ERF_plant"/>
</dbReference>
<sequence length="499" mass="54376">MADAREALKDLRCALEDKLITAVEYDNARAAYLKAKEDIITLQGEAAREAAYVAKEKDKKKSKLAFEYEGTIRKMELESKKRRLLIDEHSHAFKAALEHKPALMGEWRKFVGLLGLPRFATAVSDDPDSAMATKKRKKPRAEGGSSSTAVGVELVAEAAALIRSDGGRRENSGAAAGETSTDGTTVISGSSSLSKDAAANQDPASRDLSPGTMWLQNWEGFPLWPCRVLSWDKDDETDPVQAVVPDELYDADDQTKETCVLLAYFGPEPEFGTEKRDSEDLVPWVEARDDLRGALAKGAGTGNGDGAGSSSPPDQGYRGVRKRPWGKWAAEIRDPVAGVRRWLGSFDSAAEAAMAYDSAAVAIRGAKARTNFGRIDYGALRARHGKDFFPENVRKEELSKHFLAVWEALEFDKKRSDREWLFGVYGVGKGLVANKAEPSREEVVKAEGEEELVVEDMAAGPSGATEGEEAGAPTDAELVKKIDEVLYGVAAWKKRGWTT</sequence>
<evidence type="ECO:0000256" key="3">
    <source>
        <dbReference type="ARBA" id="ARBA00023125"/>
    </source>
</evidence>